<organism evidence="6 7">
    <name type="scientific">Lachnellula subtilissima</name>
    <dbReference type="NCBI Taxonomy" id="602034"/>
    <lineage>
        <taxon>Eukaryota</taxon>
        <taxon>Fungi</taxon>
        <taxon>Dikarya</taxon>
        <taxon>Ascomycota</taxon>
        <taxon>Pezizomycotina</taxon>
        <taxon>Leotiomycetes</taxon>
        <taxon>Helotiales</taxon>
        <taxon>Lachnaceae</taxon>
        <taxon>Lachnellula</taxon>
    </lineage>
</organism>
<evidence type="ECO:0000256" key="1">
    <source>
        <dbReference type="ARBA" id="ARBA00001255"/>
    </source>
</evidence>
<dbReference type="InterPro" id="IPR004352">
    <property type="entry name" value="GH114_TIM-barrel"/>
</dbReference>
<feature type="region of interest" description="Disordered" evidence="3">
    <location>
        <begin position="34"/>
        <end position="62"/>
    </location>
</feature>
<comment type="caution">
    <text evidence="6">The sequence shown here is derived from an EMBL/GenBank/DDBJ whole genome shotgun (WGS) entry which is preliminary data.</text>
</comment>
<dbReference type="PANTHER" id="PTHR35273">
    <property type="entry name" value="ALPHA-1,4 POLYGALACTOSAMINIDASE, PUTATIVE (AFU_ORTHOLOGUE AFUA_3G07890)-RELATED"/>
    <property type="match status" value="1"/>
</dbReference>
<keyword evidence="7" id="KW-1185">Reference proteome</keyword>
<dbReference type="PANTHER" id="PTHR35273:SF2">
    <property type="entry name" value="ALPHA-GALACTOSIDASE"/>
    <property type="match status" value="1"/>
</dbReference>
<feature type="compositionally biased region" description="Low complexity" evidence="3">
    <location>
        <begin position="84"/>
        <end position="96"/>
    </location>
</feature>
<dbReference type="Proteomes" id="UP000462212">
    <property type="component" value="Unassembled WGS sequence"/>
</dbReference>
<evidence type="ECO:0000313" key="6">
    <source>
        <dbReference type="EMBL" id="TVY32098.1"/>
    </source>
</evidence>
<feature type="compositionally biased region" description="Polar residues" evidence="3">
    <location>
        <begin position="48"/>
        <end position="62"/>
    </location>
</feature>
<dbReference type="OrthoDB" id="2108802at2759"/>
<name>A0A8H8RBT9_9HELO</name>
<comment type="catalytic activity">
    <reaction evidence="1">
        <text>Hydrolysis of terminal, non-reducing alpha-D-galactose residues in alpha-D-galactosides, including galactose oligosaccharides, galactomannans and galactolipids.</text>
        <dbReference type="EC" id="3.2.1.22"/>
    </reaction>
</comment>
<feature type="chain" id="PRO_5034947352" description="alpha-galactosidase" evidence="4">
    <location>
        <begin position="22"/>
        <end position="407"/>
    </location>
</feature>
<evidence type="ECO:0000259" key="5">
    <source>
        <dbReference type="Pfam" id="PF03537"/>
    </source>
</evidence>
<reference evidence="6 7" key="1">
    <citation type="submission" date="2018-05" db="EMBL/GenBank/DDBJ databases">
        <title>Genome sequencing and assembly of the regulated plant pathogen Lachnellula willkommii and related sister species for the development of diagnostic species identification markers.</title>
        <authorList>
            <person name="Giroux E."/>
            <person name="Bilodeau G."/>
        </authorList>
    </citation>
    <scope>NUCLEOTIDE SEQUENCE [LARGE SCALE GENOMIC DNA]</scope>
    <source>
        <strain evidence="6 7">CBS 197.66</strain>
    </source>
</reference>
<dbReference type="Gene3D" id="3.20.20.70">
    <property type="entry name" value="Aldolase class I"/>
    <property type="match status" value="1"/>
</dbReference>
<sequence>MPSILNTLFAFSAIFIHSSSGAAIYGRDWRGEEGGGAHSTGHHHRSQTYKPTSSSNGSVVATSMSYPSGTGAIKTFTRSLVGIGTSTTSPIPTPTGDNDDEDDDNTAHASSSLYTVLSSSSPSVTITSSSGASTSSTSSNALALAASSASSTSSGSYWKPAAGTQWQIQLTGAVSDVTYAAEVYDIDLFDNDATTIANLKSNNKIVICYFSAGSYEDWRPDAASFQASDKGLAMDGWEGEWWLNTNSANVHTIMTARIEQAQTKGCDGVDPDNVDAYDNANGVGLTEDDAVDYLTFLADAAHSRGMSIGLKNAGGLVETTLPIMEWQVNEQCAEYDECDLFQPFITAGKPVFHIEYPDGAPNSIAADVRSKDCGVAGFSSLLKNLALDAWVDPCDTEAGFTTITEHV</sequence>
<evidence type="ECO:0000256" key="3">
    <source>
        <dbReference type="SAM" id="MobiDB-lite"/>
    </source>
</evidence>
<evidence type="ECO:0000256" key="2">
    <source>
        <dbReference type="ARBA" id="ARBA00012755"/>
    </source>
</evidence>
<keyword evidence="4" id="KW-0732">Signal</keyword>
<dbReference type="GO" id="GO:0004557">
    <property type="term" value="F:alpha-galactosidase activity"/>
    <property type="evidence" value="ECO:0007669"/>
    <property type="project" value="UniProtKB-EC"/>
</dbReference>
<evidence type="ECO:0000313" key="7">
    <source>
        <dbReference type="Proteomes" id="UP000462212"/>
    </source>
</evidence>
<dbReference type="EMBL" id="QGMJ01001150">
    <property type="protein sequence ID" value="TVY32098.1"/>
    <property type="molecule type" value="Genomic_DNA"/>
</dbReference>
<accession>A0A8H8RBT9</accession>
<protein>
    <recommendedName>
        <fullName evidence="2">alpha-galactosidase</fullName>
        <ecNumber evidence="2">3.2.1.22</ecNumber>
    </recommendedName>
</protein>
<dbReference type="EC" id="3.2.1.22" evidence="2"/>
<evidence type="ECO:0000256" key="4">
    <source>
        <dbReference type="SAM" id="SignalP"/>
    </source>
</evidence>
<dbReference type="InterPro" id="IPR017853">
    <property type="entry name" value="GH"/>
</dbReference>
<gene>
    <name evidence="6" type="ORF">LSUB1_G008650</name>
</gene>
<feature type="domain" description="Glycoside-hydrolase family GH114 TIM-barrel" evidence="5">
    <location>
        <begin position="165"/>
        <end position="390"/>
    </location>
</feature>
<feature type="region of interest" description="Disordered" evidence="3">
    <location>
        <begin position="84"/>
        <end position="107"/>
    </location>
</feature>
<dbReference type="Pfam" id="PF03537">
    <property type="entry name" value="Glyco_hydro_114"/>
    <property type="match status" value="1"/>
</dbReference>
<dbReference type="AlphaFoldDB" id="A0A8H8RBT9"/>
<proteinExistence type="predicted"/>
<feature type="signal peptide" evidence="4">
    <location>
        <begin position="1"/>
        <end position="21"/>
    </location>
</feature>
<dbReference type="InterPro" id="IPR013785">
    <property type="entry name" value="Aldolase_TIM"/>
</dbReference>
<dbReference type="SUPFAM" id="SSF51445">
    <property type="entry name" value="(Trans)glycosidases"/>
    <property type="match status" value="1"/>
</dbReference>